<dbReference type="AlphaFoldDB" id="A0A178Y3E0"/>
<comment type="caution">
    <text evidence="1">The sequence shown here is derived from an EMBL/GenBank/DDBJ whole genome shotgun (WGS) entry which is preliminary data.</text>
</comment>
<evidence type="ECO:0000313" key="2">
    <source>
        <dbReference type="Proteomes" id="UP000078507"/>
    </source>
</evidence>
<evidence type="ECO:0000313" key="1">
    <source>
        <dbReference type="EMBL" id="OAP41946.1"/>
    </source>
</evidence>
<keyword evidence="2" id="KW-1185">Reference proteome</keyword>
<name>A0A178Y3E0_SINSA</name>
<dbReference type="EMBL" id="LNQB01000083">
    <property type="protein sequence ID" value="OAP41946.1"/>
    <property type="molecule type" value="Genomic_DNA"/>
</dbReference>
<dbReference type="STRING" id="36856.ATB98_05875"/>
<gene>
    <name evidence="1" type="ORF">ATB98_05875</name>
</gene>
<sequence>MSARTALPEDSRRRETKKFQQALDNVWVRWIARLRIYGRTSISAPVEPYKLRCCQNAVPVAISAVQI</sequence>
<organism evidence="1 2">
    <name type="scientific">Sinorhizobium saheli</name>
    <dbReference type="NCBI Taxonomy" id="36856"/>
    <lineage>
        <taxon>Bacteria</taxon>
        <taxon>Pseudomonadati</taxon>
        <taxon>Pseudomonadota</taxon>
        <taxon>Alphaproteobacteria</taxon>
        <taxon>Hyphomicrobiales</taxon>
        <taxon>Rhizobiaceae</taxon>
        <taxon>Sinorhizobium/Ensifer group</taxon>
        <taxon>Sinorhizobium</taxon>
    </lineage>
</organism>
<dbReference type="Proteomes" id="UP000078507">
    <property type="component" value="Unassembled WGS sequence"/>
</dbReference>
<protein>
    <submittedName>
        <fullName evidence="1">Uncharacterized protein</fullName>
    </submittedName>
</protein>
<proteinExistence type="predicted"/>
<accession>A0A178Y3E0</accession>
<reference evidence="1 2" key="1">
    <citation type="submission" date="2015-11" db="EMBL/GenBank/DDBJ databases">
        <title>Ensifer anhuiense sp. nov., an effective nitrogen fixation bacterium with Glycine soja.</title>
        <authorList>
            <person name="Yan H."/>
            <person name="Chen W."/>
        </authorList>
    </citation>
    <scope>NUCLEOTIDE SEQUENCE [LARGE SCALE GENOMIC DNA]</scope>
    <source>
        <strain evidence="1 2">LMG 7837</strain>
    </source>
</reference>